<evidence type="ECO:0008006" key="4">
    <source>
        <dbReference type="Google" id="ProtNLM"/>
    </source>
</evidence>
<feature type="chain" id="PRO_5043846348" description="Lipoprotein" evidence="1">
    <location>
        <begin position="20"/>
        <end position="192"/>
    </location>
</feature>
<sequence>MIARIIGVGLLFSFLAGCANQTTVINAATPELAAKKWAAKHKKRLPVTVDQSTVNRLTDASCSEGGFMPLRFVEPGVDISLFFNCRPGEKLSADQLPGKFSHAVFDQLPHHLQYPNWEFRLLTHSSSISQGVEFARVKGVEVVRIKTPLYMLYGNQTTPECLVAAGQVTPKACMVQAPLTTEAQVTIKFLAD</sequence>
<feature type="signal peptide" evidence="1">
    <location>
        <begin position="1"/>
        <end position="19"/>
    </location>
</feature>
<name>A0AAW7DR35_9GAMM</name>
<organism evidence="2 3">
    <name type="scientific">Thiopseudomonas alkaliphila</name>
    <dbReference type="NCBI Taxonomy" id="1697053"/>
    <lineage>
        <taxon>Bacteria</taxon>
        <taxon>Pseudomonadati</taxon>
        <taxon>Pseudomonadota</taxon>
        <taxon>Gammaproteobacteria</taxon>
        <taxon>Pseudomonadales</taxon>
        <taxon>Pseudomonadaceae</taxon>
        <taxon>Thiopseudomonas</taxon>
    </lineage>
</organism>
<evidence type="ECO:0000313" key="2">
    <source>
        <dbReference type="EMBL" id="MDM1696574.1"/>
    </source>
</evidence>
<comment type="caution">
    <text evidence="2">The sequence shown here is derived from an EMBL/GenBank/DDBJ whole genome shotgun (WGS) entry which is preliminary data.</text>
</comment>
<dbReference type="PROSITE" id="PS51257">
    <property type="entry name" value="PROKAR_LIPOPROTEIN"/>
    <property type="match status" value="1"/>
</dbReference>
<gene>
    <name evidence="2" type="ORF">HX099_07865</name>
</gene>
<protein>
    <recommendedName>
        <fullName evidence="4">Lipoprotein</fullName>
    </recommendedName>
</protein>
<evidence type="ECO:0000313" key="3">
    <source>
        <dbReference type="Proteomes" id="UP001173465"/>
    </source>
</evidence>
<dbReference type="RefSeq" id="WP_286593880.1">
    <property type="nucleotide sequence ID" value="NZ_JACANB010000004.1"/>
</dbReference>
<reference evidence="2" key="2">
    <citation type="journal article" date="2022" name="Sci. Total Environ.">
        <title>Prevalence, transmission, and molecular epidemiology of tet(X)-positive bacteria among humans, animals, and environmental niches in China: An epidemiological, and genomic-based study.</title>
        <authorList>
            <person name="Dong N."/>
            <person name="Zeng Y."/>
            <person name="Cai C."/>
            <person name="Sun C."/>
            <person name="Lu J."/>
            <person name="Liu C."/>
            <person name="Zhou H."/>
            <person name="Sun Q."/>
            <person name="Shu L."/>
            <person name="Wang H."/>
            <person name="Wang Y."/>
            <person name="Wang S."/>
            <person name="Wu C."/>
            <person name="Chan E.W."/>
            <person name="Chen G."/>
            <person name="Shen Z."/>
            <person name="Chen S."/>
            <person name="Zhang R."/>
        </authorList>
    </citation>
    <scope>NUCLEOTIDE SEQUENCE</scope>
    <source>
        <strain evidence="2">DF46-2-2</strain>
    </source>
</reference>
<keyword evidence="1" id="KW-0732">Signal</keyword>
<evidence type="ECO:0000256" key="1">
    <source>
        <dbReference type="SAM" id="SignalP"/>
    </source>
</evidence>
<dbReference type="EMBL" id="JACANB010000004">
    <property type="protein sequence ID" value="MDM1696574.1"/>
    <property type="molecule type" value="Genomic_DNA"/>
</dbReference>
<reference evidence="2" key="1">
    <citation type="submission" date="2020-06" db="EMBL/GenBank/DDBJ databases">
        <authorList>
            <person name="Dong N."/>
        </authorList>
    </citation>
    <scope>NUCLEOTIDE SEQUENCE</scope>
    <source>
        <strain evidence="2">DF46-2-2</strain>
    </source>
</reference>
<accession>A0AAW7DR35</accession>
<dbReference type="Proteomes" id="UP001173465">
    <property type="component" value="Unassembled WGS sequence"/>
</dbReference>
<dbReference type="AlphaFoldDB" id="A0AAW7DR35"/>
<proteinExistence type="predicted"/>